<name>A0A6C0IZT7_9ZZZZ</name>
<reference evidence="1" key="1">
    <citation type="journal article" date="2020" name="Nature">
        <title>Giant virus diversity and host interactions through global metagenomics.</title>
        <authorList>
            <person name="Schulz F."/>
            <person name="Roux S."/>
            <person name="Paez-Espino D."/>
            <person name="Jungbluth S."/>
            <person name="Walsh D.A."/>
            <person name="Denef V.J."/>
            <person name="McMahon K.D."/>
            <person name="Konstantinidis K.T."/>
            <person name="Eloe-Fadrosh E.A."/>
            <person name="Kyrpides N.C."/>
            <person name="Woyke T."/>
        </authorList>
    </citation>
    <scope>NUCLEOTIDE SEQUENCE</scope>
    <source>
        <strain evidence="1">GVMAG-M-3300025626-8</strain>
    </source>
</reference>
<organism evidence="1">
    <name type="scientific">viral metagenome</name>
    <dbReference type="NCBI Taxonomy" id="1070528"/>
    <lineage>
        <taxon>unclassified sequences</taxon>
        <taxon>metagenomes</taxon>
        <taxon>organismal metagenomes</taxon>
    </lineage>
</organism>
<evidence type="ECO:0000313" key="1">
    <source>
        <dbReference type="EMBL" id="QHT97976.1"/>
    </source>
</evidence>
<dbReference type="AlphaFoldDB" id="A0A6C0IZT7"/>
<dbReference type="EMBL" id="MN740286">
    <property type="protein sequence ID" value="QHT97976.1"/>
    <property type="molecule type" value="Genomic_DNA"/>
</dbReference>
<proteinExistence type="predicted"/>
<sequence>MKIVSNNFYFLEDDTLLILSLRIGTNQIPVGSQINFFVDNESIGEKLTITTLKNIIEYDIIGDANDLQQVYNLRMKPTGLVSNIMTFVDSSQLVYSPTDLKFITSTIFKDYDFWFSRQELKLKIPNNETVDRIEEIYSDNIKQYSFQITALQNSQELVIFTEPNAVINLSSNGSIQFKIFTNGNTFTTEEISVIPGDESLSECIVSGTFFEGDSIISESTMQNNNMNIVLTLRFETWIDDIITIKSELSNIITSQTFYAADPVHFQTSRPSPINTLGASTLISNANVTRTSEQIITITFDRNINIIHPETISIQSLPSHLIRSALTNIPVIVPHAKLLIPSPGKLEVITDDGDIISEKDFWTGSTRITLRANDDVWQDTTLLTQTAYQSFCDHIRSSITSDSPEWTTFIQSVDFVLSTSGSDLFLDIPQQTSNDFNITSVIETSISVDLLTSSGLPTRLSNNNLLNQNALLIVNPVESFIMIDRDLITEDELWTSDIRIKFRLLDGIFIADSNAILSSLRSQFDQSFPSNQISQNTSIENFGEESFVFVIPNATPITFNINVDTPLTLEFAPQFLRNGTSIYSPQINFVTTQVLSNMTGTESLSVQNVIQGFSFVIELTNNSWKQTTTNSLHISCRSDEASGWNKNVTTTLTHESDSKLRVTVQPTPIYNIFSVEIIDVYILKDGTYNQKLHYVGNFTIQGSSLVERNHHDYNKSIQRLISEVNKVKRNIHNIKLSITPSSQLEFETAGDFDINDTIYQRLMKMNSSEMEHPISVCRPPLINGNESSFIQTLITNSLLQLKNFNIPKGFDPPLCVPILYPDFATQSTDSIYTILLTRSLPISVTLNGATTNFPPSQVHTLTVLHTHHDLSIFGDGIQTTSLNRSTS</sequence>
<accession>A0A6C0IZT7</accession>
<protein>
    <submittedName>
        <fullName evidence="1">Uncharacterized protein</fullName>
    </submittedName>
</protein>